<evidence type="ECO:0000313" key="1">
    <source>
        <dbReference type="EMBL" id="THF77105.1"/>
    </source>
</evidence>
<dbReference type="EMBL" id="SSOB01000021">
    <property type="protein sequence ID" value="THF77105.1"/>
    <property type="molecule type" value="Genomic_DNA"/>
</dbReference>
<dbReference type="AlphaFoldDB" id="A0A4S4BQP8"/>
<keyword evidence="2" id="KW-1185">Reference proteome</keyword>
<comment type="caution">
    <text evidence="1">The sequence shown here is derived from an EMBL/GenBank/DDBJ whole genome shotgun (WGS) entry which is preliminary data.</text>
</comment>
<dbReference type="OrthoDB" id="2624196at2"/>
<evidence type="ECO:0000313" key="2">
    <source>
        <dbReference type="Proteomes" id="UP000310636"/>
    </source>
</evidence>
<gene>
    <name evidence="1" type="ORF">E6C55_17225</name>
</gene>
<organism evidence="1 2">
    <name type="scientific">Cohnella fermenti</name>
    <dbReference type="NCBI Taxonomy" id="2565925"/>
    <lineage>
        <taxon>Bacteria</taxon>
        <taxon>Bacillati</taxon>
        <taxon>Bacillota</taxon>
        <taxon>Bacilli</taxon>
        <taxon>Bacillales</taxon>
        <taxon>Paenibacillaceae</taxon>
        <taxon>Cohnella</taxon>
    </lineage>
</organism>
<dbReference type="RefSeq" id="WP_136371053.1">
    <property type="nucleotide sequence ID" value="NZ_SSOB01000021.1"/>
</dbReference>
<accession>A0A4S4BQP8</accession>
<sequence>MHFKLKDSNGNIISPFLNEDHKPVVKLNGKEYEILEPSYDDYNAERMMAELIADFDADPEVRQMIAESEQAIEKGHVYTTEQVIEMIKNGEI</sequence>
<protein>
    <submittedName>
        <fullName evidence="1">Uncharacterized protein</fullName>
    </submittedName>
</protein>
<reference evidence="1 2" key="1">
    <citation type="submission" date="2019-04" db="EMBL/GenBank/DDBJ databases">
        <title>Cohnella sp. nov. isolated from preserved vegetables.</title>
        <authorList>
            <person name="Lin S.-Y."/>
            <person name="Hung M.-H."/>
            <person name="Young C.-C."/>
        </authorList>
    </citation>
    <scope>NUCLEOTIDE SEQUENCE [LARGE SCALE GENOMIC DNA]</scope>
    <source>
        <strain evidence="1 2">CC-MHH1044</strain>
    </source>
</reference>
<name>A0A4S4BQP8_9BACL</name>
<dbReference type="Proteomes" id="UP000310636">
    <property type="component" value="Unassembled WGS sequence"/>
</dbReference>
<proteinExistence type="predicted"/>